<dbReference type="PANTHER" id="PTHR48094">
    <property type="entry name" value="PROTEIN/NUCLEIC ACID DEGLYCASE DJ-1-RELATED"/>
    <property type="match status" value="1"/>
</dbReference>
<feature type="domain" description="DJ-1/PfpI" evidence="4">
    <location>
        <begin position="30"/>
        <end position="229"/>
    </location>
</feature>
<keyword evidence="5" id="KW-0315">Glutamine amidotransferase</keyword>
<comment type="similarity">
    <text evidence="3">Belongs to the peptidase C56 family. HSP31-like subfamily.</text>
</comment>
<dbReference type="Proteomes" id="UP000715441">
    <property type="component" value="Unassembled WGS sequence"/>
</dbReference>
<keyword evidence="2" id="KW-0456">Lyase</keyword>
<proteinExistence type="inferred from homology"/>
<evidence type="ECO:0000256" key="1">
    <source>
        <dbReference type="ARBA" id="ARBA00023016"/>
    </source>
</evidence>
<dbReference type="PANTHER" id="PTHR48094:SF11">
    <property type="entry name" value="GLUTATHIONE-INDEPENDENT GLYOXALASE HSP31-RELATED"/>
    <property type="match status" value="1"/>
</dbReference>
<keyword evidence="1" id="KW-0346">Stress response</keyword>
<dbReference type="EMBL" id="JAAXLS010000040">
    <property type="protein sequence ID" value="NKQ57693.1"/>
    <property type="molecule type" value="Genomic_DNA"/>
</dbReference>
<evidence type="ECO:0000313" key="5">
    <source>
        <dbReference type="EMBL" id="NKQ57693.1"/>
    </source>
</evidence>
<dbReference type="InterPro" id="IPR050325">
    <property type="entry name" value="Prot/Nucl_acid_deglycase"/>
</dbReference>
<comment type="caution">
    <text evidence="5">The sequence shown here is derived from an EMBL/GenBank/DDBJ whole genome shotgun (WGS) entry which is preliminary data.</text>
</comment>
<dbReference type="Pfam" id="PF01965">
    <property type="entry name" value="DJ-1_PfpI"/>
    <property type="match status" value="1"/>
</dbReference>
<protein>
    <submittedName>
        <fullName evidence="5">Type 1 glutamine amidotransferase domain-containing protein</fullName>
    </submittedName>
</protein>
<keyword evidence="6" id="KW-1185">Reference proteome</keyword>
<dbReference type="InterPro" id="IPR002818">
    <property type="entry name" value="DJ-1/PfpI"/>
</dbReference>
<dbReference type="InterPro" id="IPR029062">
    <property type="entry name" value="Class_I_gatase-like"/>
</dbReference>
<evidence type="ECO:0000256" key="3">
    <source>
        <dbReference type="ARBA" id="ARBA00038493"/>
    </source>
</evidence>
<dbReference type="Gene3D" id="3.40.50.880">
    <property type="match status" value="1"/>
</dbReference>
<accession>A0ABX1JD73</accession>
<gene>
    <name evidence="5" type="ORF">HFP15_33010</name>
</gene>
<evidence type="ECO:0000313" key="6">
    <source>
        <dbReference type="Proteomes" id="UP000715441"/>
    </source>
</evidence>
<reference evidence="5 6" key="1">
    <citation type="submission" date="2020-04" db="EMBL/GenBank/DDBJ databases">
        <title>Novel species.</title>
        <authorList>
            <person name="Teo W.F.A."/>
            <person name="Lipun K."/>
            <person name="Srisuk N."/>
            <person name="Duangmal K."/>
        </authorList>
    </citation>
    <scope>NUCLEOTIDE SEQUENCE [LARGE SCALE GENOMIC DNA]</scope>
    <source>
        <strain evidence="5 6">K13G38</strain>
    </source>
</reference>
<dbReference type="CDD" id="cd03141">
    <property type="entry name" value="GATase1_Hsp31_like"/>
    <property type="match status" value="1"/>
</dbReference>
<name>A0ABX1JD73_9PSEU</name>
<organism evidence="5 6">
    <name type="scientific">Amycolatopsis acididurans</name>
    <dbReference type="NCBI Taxonomy" id="2724524"/>
    <lineage>
        <taxon>Bacteria</taxon>
        <taxon>Bacillati</taxon>
        <taxon>Actinomycetota</taxon>
        <taxon>Actinomycetes</taxon>
        <taxon>Pseudonocardiales</taxon>
        <taxon>Pseudonocardiaceae</taxon>
        <taxon>Amycolatopsis</taxon>
    </lineage>
</organism>
<sequence length="249" mass="26791">MTRALIAVTGVDYWTLADGTRRPSGYWPEELSTPCQVFTDAGFDITVATPGGVEPTADPAGFNPEYHGGSAGEAQRMKEHLESIPALRAPKILEEVDVADYDFVFVPGGWGPMEDLAVSESFGRLVRRFTDAGKPVAAVCHGPAALLPARDDEGEWLFAGRQVTGFSNVEEYAVGFAPHAKWLLEDRLKEEGGLYGAAPEGWAEFVVADGNLYTGQNPASAARLAERLVLDLTAAHLGRPEAYLTRPVS</sequence>
<dbReference type="SUPFAM" id="SSF52317">
    <property type="entry name" value="Class I glutamine amidotransferase-like"/>
    <property type="match status" value="1"/>
</dbReference>
<dbReference type="RefSeq" id="WP_168520806.1">
    <property type="nucleotide sequence ID" value="NZ_JAAXLS010000040.1"/>
</dbReference>
<evidence type="ECO:0000259" key="4">
    <source>
        <dbReference type="Pfam" id="PF01965"/>
    </source>
</evidence>
<evidence type="ECO:0000256" key="2">
    <source>
        <dbReference type="ARBA" id="ARBA00023239"/>
    </source>
</evidence>